<dbReference type="RefSeq" id="WP_003083726.1">
    <property type="nucleotide sequence ID" value="NZ_CP070236.1"/>
</dbReference>
<evidence type="ECO:0000313" key="13">
    <source>
        <dbReference type="EMBL" id="VTT43678.1"/>
    </source>
</evidence>
<dbReference type="GO" id="GO:0000155">
    <property type="term" value="F:phosphorelay sensor kinase activity"/>
    <property type="evidence" value="ECO:0007669"/>
    <property type="project" value="TreeGrafter"/>
</dbReference>
<dbReference type="GO" id="GO:0004721">
    <property type="term" value="F:phosphoprotein phosphatase activity"/>
    <property type="evidence" value="ECO:0007669"/>
    <property type="project" value="TreeGrafter"/>
</dbReference>
<evidence type="ECO:0000259" key="12">
    <source>
        <dbReference type="PROSITE" id="PS50109"/>
    </source>
</evidence>
<dbReference type="SMART" id="SM00387">
    <property type="entry name" value="HATPase_c"/>
    <property type="match status" value="1"/>
</dbReference>
<dbReference type="AlphaFoldDB" id="A0A4V0H6M5"/>
<keyword evidence="9" id="KW-0902">Two-component regulatory system</keyword>
<evidence type="ECO:0000256" key="8">
    <source>
        <dbReference type="ARBA" id="ARBA00022989"/>
    </source>
</evidence>
<comment type="catalytic activity">
    <reaction evidence="1">
        <text>ATP + protein L-histidine = ADP + protein N-phospho-L-histidine.</text>
        <dbReference type="EC" id="2.7.13.3"/>
    </reaction>
</comment>
<dbReference type="EC" id="2.7.13.3" evidence="3"/>
<dbReference type="EMBL" id="LR594052">
    <property type="protein sequence ID" value="VTT43678.1"/>
    <property type="molecule type" value="Genomic_DNA"/>
</dbReference>
<dbReference type="PROSITE" id="PS50109">
    <property type="entry name" value="HIS_KIN"/>
    <property type="match status" value="1"/>
</dbReference>
<dbReference type="InterPro" id="IPR003594">
    <property type="entry name" value="HATPase_dom"/>
</dbReference>
<keyword evidence="5 13" id="KW-0808">Transferase</keyword>
<evidence type="ECO:0000256" key="1">
    <source>
        <dbReference type="ARBA" id="ARBA00000085"/>
    </source>
</evidence>
<dbReference type="GO" id="GO:0005886">
    <property type="term" value="C:plasma membrane"/>
    <property type="evidence" value="ECO:0007669"/>
    <property type="project" value="UniProtKB-SubCell"/>
</dbReference>
<evidence type="ECO:0000256" key="10">
    <source>
        <dbReference type="ARBA" id="ARBA00023136"/>
    </source>
</evidence>
<dbReference type="InterPro" id="IPR036890">
    <property type="entry name" value="HATPase_C_sf"/>
</dbReference>
<keyword evidence="8 11" id="KW-1133">Transmembrane helix</keyword>
<dbReference type="Pfam" id="PF02518">
    <property type="entry name" value="HATPase_c"/>
    <property type="match status" value="1"/>
</dbReference>
<evidence type="ECO:0000256" key="5">
    <source>
        <dbReference type="ARBA" id="ARBA00022679"/>
    </source>
</evidence>
<dbReference type="SUPFAM" id="SSF55874">
    <property type="entry name" value="ATPase domain of HSP90 chaperone/DNA topoisomerase II/histidine kinase"/>
    <property type="match status" value="1"/>
</dbReference>
<dbReference type="PANTHER" id="PTHR45453:SF2">
    <property type="entry name" value="HISTIDINE KINASE"/>
    <property type="match status" value="1"/>
</dbReference>
<evidence type="ECO:0000313" key="14">
    <source>
        <dbReference type="Proteomes" id="UP000306241"/>
    </source>
</evidence>
<reference evidence="13 14" key="1">
    <citation type="submission" date="2019-05" db="EMBL/GenBank/DDBJ databases">
        <authorList>
            <consortium name="Pathogen Informatics"/>
        </authorList>
    </citation>
    <scope>NUCLEOTIDE SEQUENCE [LARGE SCALE GENOMIC DNA]</scope>
    <source>
        <strain evidence="13 14">NCTC10924</strain>
    </source>
</reference>
<dbReference type="InterPro" id="IPR005467">
    <property type="entry name" value="His_kinase_dom"/>
</dbReference>
<evidence type="ECO:0000256" key="4">
    <source>
        <dbReference type="ARBA" id="ARBA00022475"/>
    </source>
</evidence>
<dbReference type="GO" id="GO:0016036">
    <property type="term" value="P:cellular response to phosphate starvation"/>
    <property type="evidence" value="ECO:0007669"/>
    <property type="project" value="TreeGrafter"/>
</dbReference>
<dbReference type="InterPro" id="IPR050351">
    <property type="entry name" value="BphY/WalK/GraS-like"/>
</dbReference>
<feature type="transmembrane region" description="Helical" evidence="11">
    <location>
        <begin position="12"/>
        <end position="30"/>
    </location>
</feature>
<gene>
    <name evidence="13" type="primary">graS</name>
    <name evidence="13" type="ORF">NCTC10924_00896</name>
</gene>
<sequence length="319" mass="37534">MIRLFLKEYRIWYVQFLLLIGLYLLVFYLYHLPFIYFFTASLISVSVVWIITILTYVQFRKKIQILQEFIYVTELDELKKPSEKAYNKLISNLMSTQYESLRQEKKKQEELAAIIKIWSHQMKIPLSALSLMVQTNQVTPHDLQNQLLYLENYLNQLLSYFKFTQNKDDFRFEVIEVSDIVKSILKEMSPICFTKEISIKLTGEWQVVSDKKWLRFALLQVIDNAIKYSYQRGQIRIYLRDGIKISDSGIGILKEDLPRLFEEGFTGYNGHEHQKATGLGLFMTKNILSQLNLDIKIDSRIDKGTNVKISPAEKNLKAL</sequence>
<keyword evidence="6 11" id="KW-0812">Transmembrane</keyword>
<evidence type="ECO:0000256" key="3">
    <source>
        <dbReference type="ARBA" id="ARBA00012438"/>
    </source>
</evidence>
<evidence type="ECO:0000256" key="2">
    <source>
        <dbReference type="ARBA" id="ARBA00004651"/>
    </source>
</evidence>
<dbReference type="PANTHER" id="PTHR45453">
    <property type="entry name" value="PHOSPHATE REGULON SENSOR PROTEIN PHOR"/>
    <property type="match status" value="1"/>
</dbReference>
<feature type="transmembrane region" description="Helical" evidence="11">
    <location>
        <begin position="36"/>
        <end position="57"/>
    </location>
</feature>
<dbReference type="Gene3D" id="3.30.565.10">
    <property type="entry name" value="Histidine kinase-like ATPase, C-terminal domain"/>
    <property type="match status" value="1"/>
</dbReference>
<protein>
    <recommendedName>
        <fullName evidence="3">histidine kinase</fullName>
        <ecNumber evidence="3">2.7.13.3</ecNumber>
    </recommendedName>
</protein>
<dbReference type="Proteomes" id="UP000306241">
    <property type="component" value="Chromosome"/>
</dbReference>
<organism evidence="13 14">
    <name type="scientific">Streptococcus porcinus</name>
    <dbReference type="NCBI Taxonomy" id="1340"/>
    <lineage>
        <taxon>Bacteria</taxon>
        <taxon>Bacillati</taxon>
        <taxon>Bacillota</taxon>
        <taxon>Bacilli</taxon>
        <taxon>Lactobacillales</taxon>
        <taxon>Streptococcaceae</taxon>
        <taxon>Streptococcus</taxon>
    </lineage>
</organism>
<evidence type="ECO:0000256" key="9">
    <source>
        <dbReference type="ARBA" id="ARBA00023012"/>
    </source>
</evidence>
<proteinExistence type="predicted"/>
<feature type="domain" description="Histidine kinase" evidence="12">
    <location>
        <begin position="117"/>
        <end position="315"/>
    </location>
</feature>
<keyword evidence="10 11" id="KW-0472">Membrane</keyword>
<evidence type="ECO:0000256" key="6">
    <source>
        <dbReference type="ARBA" id="ARBA00022692"/>
    </source>
</evidence>
<keyword evidence="4" id="KW-1003">Cell membrane</keyword>
<keyword evidence="7 13" id="KW-0418">Kinase</keyword>
<evidence type="ECO:0000256" key="11">
    <source>
        <dbReference type="SAM" id="Phobius"/>
    </source>
</evidence>
<name>A0A4V0H6M5_STRPO</name>
<dbReference type="OrthoDB" id="9780487at2"/>
<accession>A0A4V0H6M5</accession>
<evidence type="ECO:0000256" key="7">
    <source>
        <dbReference type="ARBA" id="ARBA00022777"/>
    </source>
</evidence>
<comment type="subcellular location">
    <subcellularLocation>
        <location evidence="2">Cell membrane</location>
        <topology evidence="2">Multi-pass membrane protein</topology>
    </subcellularLocation>
</comment>